<evidence type="ECO:0000256" key="1">
    <source>
        <dbReference type="ARBA" id="ARBA00006174"/>
    </source>
</evidence>
<sequence>MRPCRRPCLTPTLLDELLSTPGEVGSAGSILIQTSGSRHASCSRGHPMERALAEHIAHARYEALDASVIESTKSFILDTLGVSLAGLCMPGIQPLLAYVLQQGGRGESTILGHRARGTAEQAALINGALAHVLDYDETHVAANVHANAAVFPAALAVAEQQGQVSGREFLVAIALGVDLTCRLGIACRQGMSEGWWPTSLFGAFGAAAATARLLGLDVDRIRQTLGIAYAQATGNRQAMLDGGDAKYLQCGLAARSAVTAGHFARMGFTGATHFLSGPFGLSALYAGGALREAALFEGLGRRFLGAELTCKLYPCCSAAQAPLHAALELMRDHPIDARSLAEIRVQAPREVAEQLGRPDQEGSTRIQLQVNLPYLVAAAVVRGRLSLQDLEEDALHGSPEVLWLAKRVTVEAASTSSLRGAELPVTVEFIARDGTRWQRTVDAPAGAPSYMGRREQILDKFRSCLGHGGDETLRARSGLIIERLFHLESLDSMDRLTEAFRTRSEE</sequence>
<dbReference type="EMBL" id="AAMD01000059">
    <property type="protein sequence ID" value="EAU66317.1"/>
    <property type="molecule type" value="Genomic_DNA"/>
</dbReference>
<comment type="similarity">
    <text evidence="1">Belongs to the PrpD family.</text>
</comment>
<evidence type="ECO:0000259" key="3">
    <source>
        <dbReference type="Pfam" id="PF19305"/>
    </source>
</evidence>
<dbReference type="InterPro" id="IPR045336">
    <property type="entry name" value="MmgE_PrpD_N"/>
</dbReference>
<dbReference type="InterPro" id="IPR045337">
    <property type="entry name" value="MmgE_PrpD_C"/>
</dbReference>
<dbReference type="AlphaFoldDB" id="Q090Z5"/>
<protein>
    <recommendedName>
        <fullName evidence="6">MmgE/PrpD family protein</fullName>
    </recommendedName>
</protein>
<dbReference type="Pfam" id="PF19305">
    <property type="entry name" value="MmgE_PrpD_C"/>
    <property type="match status" value="1"/>
</dbReference>
<dbReference type="Gene3D" id="1.10.4100.10">
    <property type="entry name" value="2-methylcitrate dehydratase PrpD"/>
    <property type="match status" value="1"/>
</dbReference>
<dbReference type="InterPro" id="IPR042183">
    <property type="entry name" value="MmgE/PrpD_sf_1"/>
</dbReference>
<feature type="domain" description="MmgE/PrpD C-terminal" evidence="3">
    <location>
        <begin position="313"/>
        <end position="477"/>
    </location>
</feature>
<accession>Q090Z5</accession>
<dbReference type="Proteomes" id="UP000032702">
    <property type="component" value="Unassembled WGS sequence"/>
</dbReference>
<dbReference type="InterPro" id="IPR005656">
    <property type="entry name" value="MmgE_PrpD"/>
</dbReference>
<evidence type="ECO:0000313" key="5">
    <source>
        <dbReference type="Proteomes" id="UP000032702"/>
    </source>
</evidence>
<gene>
    <name evidence="4" type="ORF">STIAU_2541</name>
</gene>
<evidence type="ECO:0000313" key="4">
    <source>
        <dbReference type="EMBL" id="EAU66317.1"/>
    </source>
</evidence>
<comment type="caution">
    <text evidence="4">The sequence shown here is derived from an EMBL/GenBank/DDBJ whole genome shotgun (WGS) entry which is preliminary data.</text>
</comment>
<organism evidence="4 5">
    <name type="scientific">Stigmatella aurantiaca (strain DW4/3-1)</name>
    <dbReference type="NCBI Taxonomy" id="378806"/>
    <lineage>
        <taxon>Bacteria</taxon>
        <taxon>Pseudomonadati</taxon>
        <taxon>Myxococcota</taxon>
        <taxon>Myxococcia</taxon>
        <taxon>Myxococcales</taxon>
        <taxon>Cystobacterineae</taxon>
        <taxon>Archangiaceae</taxon>
        <taxon>Stigmatella</taxon>
    </lineage>
</organism>
<evidence type="ECO:0008006" key="6">
    <source>
        <dbReference type="Google" id="ProtNLM"/>
    </source>
</evidence>
<dbReference type="Gene3D" id="3.30.1330.120">
    <property type="entry name" value="2-methylcitrate dehydratase PrpD"/>
    <property type="match status" value="1"/>
</dbReference>
<evidence type="ECO:0000259" key="2">
    <source>
        <dbReference type="Pfam" id="PF03972"/>
    </source>
</evidence>
<dbReference type="GO" id="GO:0016829">
    <property type="term" value="F:lyase activity"/>
    <property type="evidence" value="ECO:0007669"/>
    <property type="project" value="InterPro"/>
</dbReference>
<dbReference type="InterPro" id="IPR042188">
    <property type="entry name" value="MmgE/PrpD_sf_2"/>
</dbReference>
<dbReference type="PANTHER" id="PTHR16943">
    <property type="entry name" value="2-METHYLCITRATE DEHYDRATASE-RELATED"/>
    <property type="match status" value="1"/>
</dbReference>
<dbReference type="InterPro" id="IPR036148">
    <property type="entry name" value="MmgE/PrpD_sf"/>
</dbReference>
<dbReference type="SUPFAM" id="SSF103378">
    <property type="entry name" value="2-methylcitrate dehydratase PrpD"/>
    <property type="match status" value="1"/>
</dbReference>
<dbReference type="Pfam" id="PF03972">
    <property type="entry name" value="MmgE_PrpD_N"/>
    <property type="match status" value="1"/>
</dbReference>
<proteinExistence type="inferred from homology"/>
<feature type="domain" description="MmgE/PrpD N-terminal" evidence="2">
    <location>
        <begin position="51"/>
        <end position="288"/>
    </location>
</feature>
<reference evidence="4 5" key="1">
    <citation type="submission" date="2006-04" db="EMBL/GenBank/DDBJ databases">
        <authorList>
            <person name="Nierman W.C."/>
        </authorList>
    </citation>
    <scope>NUCLEOTIDE SEQUENCE [LARGE SCALE GENOMIC DNA]</scope>
    <source>
        <strain evidence="4 5">DW4/3-1</strain>
    </source>
</reference>
<name>Q090Z5_STIAD</name>
<dbReference type="PANTHER" id="PTHR16943:SF8">
    <property type="entry name" value="2-METHYLCITRATE DEHYDRATASE"/>
    <property type="match status" value="1"/>
</dbReference>